<dbReference type="Pfam" id="PF03061">
    <property type="entry name" value="4HBT"/>
    <property type="match status" value="1"/>
</dbReference>
<dbReference type="RefSeq" id="WP_184128605.1">
    <property type="nucleotide sequence ID" value="NZ_JACHFL010000002.1"/>
</dbReference>
<dbReference type="InterPro" id="IPR006683">
    <property type="entry name" value="Thioestr_dom"/>
</dbReference>
<accession>A0A7W8JV48</accession>
<dbReference type="SUPFAM" id="SSF54637">
    <property type="entry name" value="Thioesterase/thiol ester dehydrase-isomerase"/>
    <property type="match status" value="1"/>
</dbReference>
<dbReference type="AlphaFoldDB" id="A0A7W8JV48"/>
<evidence type="ECO:0000259" key="3">
    <source>
        <dbReference type="Pfam" id="PF03061"/>
    </source>
</evidence>
<dbReference type="EMBL" id="JACHFL010000002">
    <property type="protein sequence ID" value="MBB5362199.1"/>
    <property type="molecule type" value="Genomic_DNA"/>
</dbReference>
<dbReference type="InterPro" id="IPR003736">
    <property type="entry name" value="PAAI_dom"/>
</dbReference>
<reference evidence="4 5" key="1">
    <citation type="submission" date="2020-08" db="EMBL/GenBank/DDBJ databases">
        <title>Genomic Encyclopedia of Type Strains, Phase IV (KMG-IV): sequencing the most valuable type-strain genomes for metagenomic binning, comparative biology and taxonomic classification.</title>
        <authorList>
            <person name="Goeker M."/>
        </authorList>
    </citation>
    <scope>NUCLEOTIDE SEQUENCE [LARGE SCALE GENOMIC DNA]</scope>
    <source>
        <strain evidence="4 5">DSM 27939</strain>
    </source>
</reference>
<dbReference type="GO" id="GO:0005829">
    <property type="term" value="C:cytosol"/>
    <property type="evidence" value="ECO:0007669"/>
    <property type="project" value="TreeGrafter"/>
</dbReference>
<dbReference type="PANTHER" id="PTHR43240">
    <property type="entry name" value="1,4-DIHYDROXY-2-NAPHTHOYL-COA THIOESTERASE 1"/>
    <property type="match status" value="1"/>
</dbReference>
<feature type="domain" description="Thioesterase" evidence="3">
    <location>
        <begin position="69"/>
        <end position="144"/>
    </location>
</feature>
<organism evidence="4 5">
    <name type="scientific">Deinococcus humi</name>
    <dbReference type="NCBI Taxonomy" id="662880"/>
    <lineage>
        <taxon>Bacteria</taxon>
        <taxon>Thermotogati</taxon>
        <taxon>Deinococcota</taxon>
        <taxon>Deinococci</taxon>
        <taxon>Deinococcales</taxon>
        <taxon>Deinococcaceae</taxon>
        <taxon>Deinococcus</taxon>
    </lineage>
</organism>
<comment type="similarity">
    <text evidence="1">Belongs to the thioesterase PaaI family.</text>
</comment>
<dbReference type="NCBIfam" id="TIGR00369">
    <property type="entry name" value="unchar_dom_1"/>
    <property type="match status" value="1"/>
</dbReference>
<proteinExistence type="inferred from homology"/>
<sequence length="162" mass="17109">MTLHPDLNFPTPEDLAHLTPEEVAGRMNGPQGSGLRGTLGARLGIQFLSITRERLSARMPVEGNLQPAGRLHGGANLSLAEELASVGSWINLDPRKQVAVGVDLSGTHVRGVSGGFVTGEAALAYRGRSVLVWTVEIKDERGRLTSLARCTCTVISVGSSRG</sequence>
<evidence type="ECO:0000256" key="2">
    <source>
        <dbReference type="ARBA" id="ARBA00022801"/>
    </source>
</evidence>
<comment type="caution">
    <text evidence="4">The sequence shown here is derived from an EMBL/GenBank/DDBJ whole genome shotgun (WGS) entry which is preliminary data.</text>
</comment>
<keyword evidence="2" id="KW-0378">Hydrolase</keyword>
<dbReference type="PANTHER" id="PTHR43240:SF5">
    <property type="entry name" value="1,4-DIHYDROXY-2-NAPHTHOYL-COA THIOESTERASE 1"/>
    <property type="match status" value="1"/>
</dbReference>
<evidence type="ECO:0000256" key="1">
    <source>
        <dbReference type="ARBA" id="ARBA00008324"/>
    </source>
</evidence>
<dbReference type="GO" id="GO:0061522">
    <property type="term" value="F:1,4-dihydroxy-2-naphthoyl-CoA thioesterase activity"/>
    <property type="evidence" value="ECO:0007669"/>
    <property type="project" value="TreeGrafter"/>
</dbReference>
<evidence type="ECO:0000313" key="5">
    <source>
        <dbReference type="Proteomes" id="UP000552709"/>
    </source>
</evidence>
<keyword evidence="5" id="KW-1185">Reference proteome</keyword>
<protein>
    <submittedName>
        <fullName evidence="4">Uncharacterized protein (TIGR00369 family)</fullName>
    </submittedName>
</protein>
<dbReference type="Gene3D" id="3.10.129.10">
    <property type="entry name" value="Hotdog Thioesterase"/>
    <property type="match status" value="1"/>
</dbReference>
<dbReference type="Proteomes" id="UP000552709">
    <property type="component" value="Unassembled WGS sequence"/>
</dbReference>
<dbReference type="InterPro" id="IPR029069">
    <property type="entry name" value="HotDog_dom_sf"/>
</dbReference>
<gene>
    <name evidence="4" type="ORF">HNQ08_001284</name>
</gene>
<name>A0A7W8JV48_9DEIO</name>
<evidence type="ECO:0000313" key="4">
    <source>
        <dbReference type="EMBL" id="MBB5362199.1"/>
    </source>
</evidence>
<dbReference type="CDD" id="cd03443">
    <property type="entry name" value="PaaI_thioesterase"/>
    <property type="match status" value="1"/>
</dbReference>